<proteinExistence type="inferred from homology"/>
<dbReference type="SUPFAM" id="SSF51735">
    <property type="entry name" value="NAD(P)-binding Rossmann-fold domains"/>
    <property type="match status" value="1"/>
</dbReference>
<organism evidence="13 14">
    <name type="scientific">Vitreoscilla massiliensis</name>
    <dbReference type="NCBI Taxonomy" id="1689272"/>
    <lineage>
        <taxon>Bacteria</taxon>
        <taxon>Pseudomonadati</taxon>
        <taxon>Pseudomonadota</taxon>
        <taxon>Betaproteobacteria</taxon>
        <taxon>Neisseriales</taxon>
        <taxon>Neisseriaceae</taxon>
        <taxon>Vitreoscilla</taxon>
    </lineage>
</organism>
<feature type="binding site" evidence="9">
    <location>
        <position position="13"/>
    </location>
    <ligand>
        <name>NADPH</name>
        <dbReference type="ChEBI" id="CHEBI:57783"/>
    </ligand>
</feature>
<feature type="binding site" evidence="9">
    <location>
        <position position="153"/>
    </location>
    <ligand>
        <name>Mn(2+)</name>
        <dbReference type="ChEBI" id="CHEBI:29035"/>
    </ligand>
</feature>
<keyword evidence="6 9" id="KW-0464">Manganese</keyword>
<comment type="cofactor">
    <cofactor evidence="9">
        <name>Mg(2+)</name>
        <dbReference type="ChEBI" id="CHEBI:18420"/>
    </cofactor>
    <cofactor evidence="9">
        <name>Mn(2+)</name>
        <dbReference type="ChEBI" id="CHEBI:29035"/>
    </cofactor>
</comment>
<dbReference type="Proteomes" id="UP000832011">
    <property type="component" value="Chromosome"/>
</dbReference>
<feature type="binding site" evidence="9">
    <location>
        <position position="212"/>
    </location>
    <ligand>
        <name>1-deoxy-D-xylulose 5-phosphate</name>
        <dbReference type="ChEBI" id="CHEBI:57792"/>
    </ligand>
</feature>
<dbReference type="InterPro" id="IPR026877">
    <property type="entry name" value="DXPR_C"/>
</dbReference>
<evidence type="ECO:0000313" key="13">
    <source>
        <dbReference type="EMBL" id="UOO90661.1"/>
    </source>
</evidence>
<dbReference type="InterPro" id="IPR013644">
    <property type="entry name" value="DXP_reductoisomerase_C"/>
</dbReference>
<comment type="caution">
    <text evidence="9">Lacks conserved residue(s) required for the propagation of feature annotation.</text>
</comment>
<feature type="binding site" evidence="9">
    <location>
        <position position="189"/>
    </location>
    <ligand>
        <name>1-deoxy-D-xylulose 5-phosphate</name>
        <dbReference type="ChEBI" id="CHEBI:57792"/>
    </ligand>
</feature>
<dbReference type="RefSeq" id="WP_058304986.1">
    <property type="nucleotide sequence ID" value="NZ_CABKVG010000005.1"/>
</dbReference>
<feature type="binding site" evidence="9">
    <location>
        <position position="12"/>
    </location>
    <ligand>
        <name>NADPH</name>
        <dbReference type="ChEBI" id="CHEBI:57783"/>
    </ligand>
</feature>
<dbReference type="InterPro" id="IPR013512">
    <property type="entry name" value="DXP_reductoisomerase_N"/>
</dbReference>
<feature type="binding site" evidence="9">
    <location>
        <position position="14"/>
    </location>
    <ligand>
        <name>NADPH</name>
        <dbReference type="ChEBI" id="CHEBI:57783"/>
    </ligand>
</feature>
<feature type="binding site" evidence="9">
    <location>
        <position position="234"/>
    </location>
    <ligand>
        <name>Mn(2+)</name>
        <dbReference type="ChEBI" id="CHEBI:29035"/>
    </ligand>
</feature>
<feature type="binding site" evidence="9">
    <location>
        <position position="152"/>
    </location>
    <ligand>
        <name>1-deoxy-D-xylulose 5-phosphate</name>
        <dbReference type="ChEBI" id="CHEBI:57792"/>
    </ligand>
</feature>
<keyword evidence="7 9" id="KW-0414">Isoprene biosynthesis</keyword>
<dbReference type="Gene3D" id="1.10.1740.10">
    <property type="match status" value="1"/>
</dbReference>
<gene>
    <name evidence="13" type="primary">ispC</name>
    <name evidence="9" type="synonym">dxr</name>
    <name evidence="13" type="ORF">LVJ82_06740</name>
</gene>
<evidence type="ECO:0000259" key="10">
    <source>
        <dbReference type="Pfam" id="PF02670"/>
    </source>
</evidence>
<feature type="domain" description="1-deoxy-D-xylulose 5-phosphate reductoisomerase N-terminal" evidence="10">
    <location>
        <begin position="5"/>
        <end position="133"/>
    </location>
</feature>
<evidence type="ECO:0000259" key="11">
    <source>
        <dbReference type="Pfam" id="PF08436"/>
    </source>
</evidence>
<evidence type="ECO:0000259" key="12">
    <source>
        <dbReference type="Pfam" id="PF13288"/>
    </source>
</evidence>
<dbReference type="PANTHER" id="PTHR30525:SF0">
    <property type="entry name" value="1-DEOXY-D-XYLULOSE 5-PHOSPHATE REDUCTOISOMERASE, CHLOROPLASTIC"/>
    <property type="match status" value="1"/>
</dbReference>
<evidence type="ECO:0000256" key="8">
    <source>
        <dbReference type="ARBA" id="ARBA00048543"/>
    </source>
</evidence>
<accession>A0ABY4E4J2</accession>
<evidence type="ECO:0000256" key="7">
    <source>
        <dbReference type="ARBA" id="ARBA00023229"/>
    </source>
</evidence>
<feature type="domain" description="1-deoxy-D-xylulose 5-phosphate reductoisomerase C-terminal" evidence="11">
    <location>
        <begin position="147"/>
        <end position="242"/>
    </location>
</feature>
<dbReference type="NCBIfam" id="NF003938">
    <property type="entry name" value="PRK05447.1-1"/>
    <property type="match status" value="1"/>
</dbReference>
<feature type="binding site" evidence="9">
    <location>
        <position position="225"/>
    </location>
    <ligand>
        <name>1-deoxy-D-xylulose 5-phosphate</name>
        <dbReference type="ChEBI" id="CHEBI:57792"/>
    </ligand>
</feature>
<comment type="similarity">
    <text evidence="2 9">Belongs to the DXR family.</text>
</comment>
<dbReference type="InterPro" id="IPR036291">
    <property type="entry name" value="NAD(P)-bd_dom_sf"/>
</dbReference>
<name>A0ABY4E4J2_9NEIS</name>
<evidence type="ECO:0000256" key="2">
    <source>
        <dbReference type="ARBA" id="ARBA00006825"/>
    </source>
</evidence>
<dbReference type="NCBIfam" id="TIGR00243">
    <property type="entry name" value="Dxr"/>
    <property type="match status" value="1"/>
</dbReference>
<dbReference type="PIRSF" id="PIRSF006205">
    <property type="entry name" value="Dxp_reductismrs"/>
    <property type="match status" value="1"/>
</dbReference>
<comment type="pathway">
    <text evidence="1 9">Isoprenoid biosynthesis; isopentenyl diphosphate biosynthesis via DXP pathway; isopentenyl diphosphate from 1-deoxy-D-xylulose 5-phosphate: step 1/6.</text>
</comment>
<feature type="binding site" evidence="9">
    <location>
        <position position="231"/>
    </location>
    <ligand>
        <name>1-deoxy-D-xylulose 5-phosphate</name>
        <dbReference type="ChEBI" id="CHEBI:57792"/>
    </ligand>
</feature>
<dbReference type="Pfam" id="PF08436">
    <property type="entry name" value="DXP_redisom_C"/>
    <property type="match status" value="1"/>
</dbReference>
<feature type="binding site" evidence="9">
    <location>
        <position position="38"/>
    </location>
    <ligand>
        <name>NADPH</name>
        <dbReference type="ChEBI" id="CHEBI:57783"/>
    </ligand>
</feature>
<feature type="binding site" evidence="9">
    <location>
        <position position="126"/>
    </location>
    <ligand>
        <name>1-deoxy-D-xylulose 5-phosphate</name>
        <dbReference type="ChEBI" id="CHEBI:57792"/>
    </ligand>
</feature>
<dbReference type="GO" id="GO:0030604">
    <property type="term" value="F:1-deoxy-D-xylulose-5-phosphate reductoisomerase activity"/>
    <property type="evidence" value="ECO:0007669"/>
    <property type="project" value="UniProtKB-EC"/>
</dbReference>
<feature type="binding site" evidence="9">
    <location>
        <position position="234"/>
    </location>
    <ligand>
        <name>1-deoxy-D-xylulose 5-phosphate</name>
        <dbReference type="ChEBI" id="CHEBI:57792"/>
    </ligand>
</feature>
<dbReference type="NCBIfam" id="NF009114">
    <property type="entry name" value="PRK12464.1"/>
    <property type="match status" value="1"/>
</dbReference>
<evidence type="ECO:0000313" key="14">
    <source>
        <dbReference type="Proteomes" id="UP000832011"/>
    </source>
</evidence>
<dbReference type="InterPro" id="IPR036169">
    <property type="entry name" value="DXPR_C_sf"/>
</dbReference>
<feature type="binding site" evidence="9">
    <location>
        <position position="153"/>
    </location>
    <ligand>
        <name>1-deoxy-D-xylulose 5-phosphate</name>
        <dbReference type="ChEBI" id="CHEBI:57792"/>
    </ligand>
</feature>
<dbReference type="Pfam" id="PF02670">
    <property type="entry name" value="DXP_reductoisom"/>
    <property type="match status" value="1"/>
</dbReference>
<feature type="domain" description="DXP reductoisomerase C-terminal" evidence="12">
    <location>
        <begin position="274"/>
        <end position="389"/>
    </location>
</feature>
<dbReference type="Gene3D" id="3.40.50.720">
    <property type="entry name" value="NAD(P)-binding Rossmann-like Domain"/>
    <property type="match status" value="1"/>
</dbReference>
<protein>
    <recommendedName>
        <fullName evidence="9">1-deoxy-D-xylulose 5-phosphate reductoisomerase</fullName>
        <shortName evidence="9">DXP reductoisomerase</shortName>
        <ecNumber evidence="9">1.1.1.267</ecNumber>
    </recommendedName>
    <alternativeName>
        <fullName evidence="9">1-deoxyxylulose-5-phosphate reductoisomerase</fullName>
    </alternativeName>
    <alternativeName>
        <fullName evidence="9">2-C-methyl-D-erythritol 4-phosphate synthase</fullName>
    </alternativeName>
</protein>
<keyword evidence="4 9" id="KW-0521">NADP</keyword>
<keyword evidence="3 9" id="KW-0479">Metal-binding</keyword>
<evidence type="ECO:0000256" key="3">
    <source>
        <dbReference type="ARBA" id="ARBA00022723"/>
    </source>
</evidence>
<evidence type="ECO:0000256" key="1">
    <source>
        <dbReference type="ARBA" id="ARBA00005094"/>
    </source>
</evidence>
<feature type="binding site" evidence="9">
    <location>
        <position position="151"/>
    </location>
    <ligand>
        <name>Mn(2+)</name>
        <dbReference type="ChEBI" id="CHEBI:29035"/>
    </ligand>
</feature>
<feature type="binding site" evidence="9">
    <location>
        <position position="230"/>
    </location>
    <ligand>
        <name>1-deoxy-D-xylulose 5-phosphate</name>
        <dbReference type="ChEBI" id="CHEBI:57792"/>
    </ligand>
</feature>
<dbReference type="SUPFAM" id="SSF69055">
    <property type="entry name" value="1-deoxy-D-xylulose-5-phosphate reductoisomerase, C-terminal domain"/>
    <property type="match status" value="1"/>
</dbReference>
<dbReference type="SUPFAM" id="SSF55347">
    <property type="entry name" value="Glyceraldehyde-3-phosphate dehydrogenase-like, C-terminal domain"/>
    <property type="match status" value="1"/>
</dbReference>
<dbReference type="HAMAP" id="MF_00183">
    <property type="entry name" value="DXP_reductoisom"/>
    <property type="match status" value="1"/>
</dbReference>
<dbReference type="InterPro" id="IPR003821">
    <property type="entry name" value="DXP_reductoisomerase"/>
</dbReference>
<sequence>MKQVISILGATGSIGDSTLDIVRRHRDQYEVFALAGNRQWQKLIELCTEFRPQYVVVMDEDVAVTLKQGLQAASCATQVLLGQQGLCEVASASEVTMVMAAIVGAAGLPSALAAAKAGKTILLANKETLVVSGQLFMDTVREHGARVLPVDSEHNAVFQVLPHELTQHGRPITQDLADFGINEIILTASGGPFWQRDVATMQDITPQQAVKHPNWSMGQKISVDSASMMNKGLELIEARWLFNAKPQQLTAVIHPQSVIHSMVRYRDGSVLAQLGTPDMRTPIAYCMGEPERIDSGVKPLDFTTLSQLTFAEPDLERFPCLKLAMQVLASGGDAPCVLNAANEVAVAAFLQQQIGFTDIARVVEQVLAEANTQISHNIDDLLAKDAWARIAAQQQVLRV</sequence>
<feature type="binding site" evidence="9">
    <location>
        <position position="218"/>
    </location>
    <ligand>
        <name>NADPH</name>
        <dbReference type="ChEBI" id="CHEBI:57783"/>
    </ligand>
</feature>
<feature type="binding site" evidence="9">
    <location>
        <position position="125"/>
    </location>
    <ligand>
        <name>NADPH</name>
        <dbReference type="ChEBI" id="CHEBI:57783"/>
    </ligand>
</feature>
<comment type="catalytic activity">
    <reaction evidence="8">
        <text>2-C-methyl-D-erythritol 4-phosphate + NADP(+) = 1-deoxy-D-xylulose 5-phosphate + NADPH + H(+)</text>
        <dbReference type="Rhea" id="RHEA:13717"/>
        <dbReference type="ChEBI" id="CHEBI:15378"/>
        <dbReference type="ChEBI" id="CHEBI:57783"/>
        <dbReference type="ChEBI" id="CHEBI:57792"/>
        <dbReference type="ChEBI" id="CHEBI:58262"/>
        <dbReference type="ChEBI" id="CHEBI:58349"/>
        <dbReference type="EC" id="1.1.1.267"/>
    </reaction>
    <physiologicalReaction direction="right-to-left" evidence="8">
        <dbReference type="Rhea" id="RHEA:13719"/>
    </physiologicalReaction>
</comment>
<evidence type="ECO:0000256" key="9">
    <source>
        <dbReference type="HAMAP-Rule" id="MF_00183"/>
    </source>
</evidence>
<evidence type="ECO:0000256" key="5">
    <source>
        <dbReference type="ARBA" id="ARBA00023002"/>
    </source>
</evidence>
<keyword evidence="14" id="KW-1185">Reference proteome</keyword>
<dbReference type="EMBL" id="CP091511">
    <property type="protein sequence ID" value="UOO90661.1"/>
    <property type="molecule type" value="Genomic_DNA"/>
</dbReference>
<keyword evidence="5 9" id="KW-0560">Oxidoreductase</keyword>
<feature type="binding site" evidence="9">
    <location>
        <position position="11"/>
    </location>
    <ligand>
        <name>NADPH</name>
        <dbReference type="ChEBI" id="CHEBI:57783"/>
    </ligand>
</feature>
<evidence type="ECO:0000256" key="4">
    <source>
        <dbReference type="ARBA" id="ARBA00022857"/>
    </source>
</evidence>
<dbReference type="PANTHER" id="PTHR30525">
    <property type="entry name" value="1-DEOXY-D-XYLULOSE 5-PHOSPHATE REDUCTOISOMERASE"/>
    <property type="match status" value="1"/>
</dbReference>
<dbReference type="EC" id="1.1.1.267" evidence="9"/>
<evidence type="ECO:0000256" key="6">
    <source>
        <dbReference type="ARBA" id="ARBA00023211"/>
    </source>
</evidence>
<reference evidence="13 14" key="1">
    <citation type="journal article" date="2022" name="Res Sq">
        <title>Evolution of multicellular longitudinally dividing oral cavity symbionts (Neisseriaceae).</title>
        <authorList>
            <person name="Nyongesa S."/>
            <person name="Weber P."/>
            <person name="Bernet E."/>
            <person name="Pullido F."/>
            <person name="Nieckarz M."/>
            <person name="Delaby M."/>
            <person name="Nieves C."/>
            <person name="Viehboeck T."/>
            <person name="Krause N."/>
            <person name="Rivera-Millot A."/>
            <person name="Nakamura A."/>
            <person name="Vischer N."/>
            <person name="VanNieuwenhze M."/>
            <person name="Brun Y."/>
            <person name="Cava F."/>
            <person name="Bulgheresi S."/>
            <person name="Veyrier F."/>
        </authorList>
    </citation>
    <scope>NUCLEOTIDE SEQUENCE [LARGE SCALE GENOMIC DNA]</scope>
    <source>
        <strain evidence="13 14">SN4</strain>
    </source>
</reference>
<dbReference type="Pfam" id="PF13288">
    <property type="entry name" value="DXPR_C"/>
    <property type="match status" value="1"/>
</dbReference>
<keyword evidence="9" id="KW-0460">Magnesium</keyword>
<feature type="binding site" evidence="9">
    <location>
        <position position="127"/>
    </location>
    <ligand>
        <name>NADPH</name>
        <dbReference type="ChEBI" id="CHEBI:57783"/>
    </ligand>
</feature>
<comment type="function">
    <text evidence="9">Catalyzes the NADPH-dependent rearrangement and reduction of 1-deoxy-D-xylulose-5-phosphate (DXP) to 2-C-methyl-D-erythritol 4-phosphate (MEP).</text>
</comment>